<accession>A0A2S0N5Z5</accession>
<keyword evidence="1" id="KW-0614">Plasmid</keyword>
<reference evidence="1 2" key="1">
    <citation type="submission" date="2018-03" db="EMBL/GenBank/DDBJ databases">
        <title>Genome sequencing of Simplicispira sp.</title>
        <authorList>
            <person name="Kim S.-J."/>
            <person name="Heo J."/>
            <person name="Kwon S.-W."/>
        </authorList>
    </citation>
    <scope>NUCLEOTIDE SEQUENCE [LARGE SCALE GENOMIC DNA]</scope>
    <source>
        <strain evidence="1 2">SC1-8</strain>
        <plasmid evidence="1 2">unnamed1</plasmid>
    </source>
</reference>
<dbReference type="EMBL" id="CP027670">
    <property type="protein sequence ID" value="AVO43383.1"/>
    <property type="molecule type" value="Genomic_DNA"/>
</dbReference>
<name>A0A2S0N5Z5_9BURK</name>
<keyword evidence="2" id="KW-1185">Reference proteome</keyword>
<dbReference type="KEGG" id="simp:C6571_18230"/>
<gene>
    <name evidence="1" type="ORF">C6571_18230</name>
</gene>
<organism evidence="1 2">
    <name type="scientific">Simplicispira suum</name>
    <dbReference type="NCBI Taxonomy" id="2109915"/>
    <lineage>
        <taxon>Bacteria</taxon>
        <taxon>Pseudomonadati</taxon>
        <taxon>Pseudomonadota</taxon>
        <taxon>Betaproteobacteria</taxon>
        <taxon>Burkholderiales</taxon>
        <taxon>Comamonadaceae</taxon>
        <taxon>Simplicispira</taxon>
    </lineage>
</organism>
<dbReference type="RefSeq" id="WP_013516303.1">
    <property type="nucleotide sequence ID" value="NZ_CP027670.1"/>
</dbReference>
<dbReference type="Proteomes" id="UP000239326">
    <property type="component" value="Plasmid unnamed1"/>
</dbReference>
<protein>
    <submittedName>
        <fullName evidence="1">Uncharacterized protein</fullName>
    </submittedName>
</protein>
<dbReference type="AlphaFoldDB" id="A0A2S0N5Z5"/>
<evidence type="ECO:0000313" key="2">
    <source>
        <dbReference type="Proteomes" id="UP000239326"/>
    </source>
</evidence>
<sequence>MGFISAIQKLFGRSGREDSAEEINARIEALEAKYFRFSQGNELIGPAYGNGAADYVGEAIRAGLSKVKGSDMDFRRDEMFFYGDPMTDNFYMNPAVAEANSLSSSDEPSFWINSLGPSWDD</sequence>
<evidence type="ECO:0000313" key="1">
    <source>
        <dbReference type="EMBL" id="AVO43383.1"/>
    </source>
</evidence>
<geneLocation type="plasmid" evidence="1 2">
    <name>unnamed1</name>
</geneLocation>
<proteinExistence type="predicted"/>